<name>A0ABX1APS8_9ACTN</name>
<evidence type="ECO:0000256" key="1">
    <source>
        <dbReference type="SAM" id="MobiDB-lite"/>
    </source>
</evidence>
<dbReference type="Proteomes" id="UP000746503">
    <property type="component" value="Unassembled WGS sequence"/>
</dbReference>
<keyword evidence="3" id="KW-1185">Reference proteome</keyword>
<gene>
    <name evidence="2" type="ORF">HCJ92_23145</name>
</gene>
<protein>
    <submittedName>
        <fullName evidence="2">Uncharacterized protein</fullName>
    </submittedName>
</protein>
<dbReference type="RefSeq" id="WP_167935563.1">
    <property type="nucleotide sequence ID" value="NZ_JAAVJB010000362.1"/>
</dbReference>
<feature type="region of interest" description="Disordered" evidence="1">
    <location>
        <begin position="1"/>
        <end position="20"/>
    </location>
</feature>
<feature type="region of interest" description="Disordered" evidence="1">
    <location>
        <begin position="60"/>
        <end position="99"/>
    </location>
</feature>
<accession>A0ABX1APS8</accession>
<comment type="caution">
    <text evidence="2">The sequence shown here is derived from an EMBL/GenBank/DDBJ whole genome shotgun (WGS) entry which is preliminary data.</text>
</comment>
<dbReference type="EMBL" id="JAAVJB010000362">
    <property type="protein sequence ID" value="NJP69098.1"/>
    <property type="molecule type" value="Genomic_DNA"/>
</dbReference>
<sequence length="99" mass="10517">MRSEDVPFTGGPLDGRRLPVLVGMTGRPPKVYRVPVPAEDGTAGTVLVYRLRATGANRLGLPSGWHYEHDPAGGPAEGPRWPWSRPRADPAASDPPPAG</sequence>
<organism evidence="2 3">
    <name type="scientific">Streptomyces spiramenti</name>
    <dbReference type="NCBI Taxonomy" id="2720606"/>
    <lineage>
        <taxon>Bacteria</taxon>
        <taxon>Bacillati</taxon>
        <taxon>Actinomycetota</taxon>
        <taxon>Actinomycetes</taxon>
        <taxon>Kitasatosporales</taxon>
        <taxon>Streptomycetaceae</taxon>
        <taxon>Streptomyces</taxon>
    </lineage>
</organism>
<evidence type="ECO:0000313" key="2">
    <source>
        <dbReference type="EMBL" id="NJP69098.1"/>
    </source>
</evidence>
<evidence type="ECO:0000313" key="3">
    <source>
        <dbReference type="Proteomes" id="UP000746503"/>
    </source>
</evidence>
<reference evidence="2 3" key="1">
    <citation type="submission" date="2020-03" db="EMBL/GenBank/DDBJ databases">
        <title>Draft genome of Streptomyces sp. ventii, isolated from the Axial Seamount in the Pacific Ocean, and resequencing of the two type strains Streptomyces lonarensis strain NCL 716 and Streptomyces bohaiensis strain 11A07.</title>
        <authorList>
            <person name="Loughran R.M."/>
            <person name="Pfannmuller K.M."/>
            <person name="Wasson B.J."/>
            <person name="Deadmond M.C."/>
            <person name="Paddock B.E."/>
            <person name="Koyack M.J."/>
            <person name="Gallegos D.A."/>
            <person name="Mitchell E.A."/>
            <person name="Ushijima B."/>
            <person name="Saw J.H."/>
            <person name="Mcphail K.L."/>
            <person name="Videau P."/>
        </authorList>
    </citation>
    <scope>NUCLEOTIDE SEQUENCE [LARGE SCALE GENOMIC DNA]</scope>
    <source>
        <strain evidence="3">5675061</strain>
    </source>
</reference>
<proteinExistence type="predicted"/>